<dbReference type="InterPro" id="IPR035979">
    <property type="entry name" value="RBD_domain_sf"/>
</dbReference>
<evidence type="ECO:0000256" key="2">
    <source>
        <dbReference type="ARBA" id="ARBA00004604"/>
    </source>
</evidence>
<evidence type="ECO:0000256" key="5">
    <source>
        <dbReference type="ARBA" id="ARBA00022884"/>
    </source>
</evidence>
<feature type="compositionally biased region" description="Acidic residues" evidence="8">
    <location>
        <begin position="178"/>
        <end position="187"/>
    </location>
</feature>
<dbReference type="PANTHER" id="PTHR23236">
    <property type="entry name" value="EUKARYOTIC TRANSLATION INITIATION FACTOR 4B/4H"/>
    <property type="match status" value="1"/>
</dbReference>
<feature type="domain" description="RRM" evidence="9">
    <location>
        <begin position="341"/>
        <end position="446"/>
    </location>
</feature>
<feature type="region of interest" description="Disordered" evidence="8">
    <location>
        <begin position="355"/>
        <end position="375"/>
    </location>
</feature>
<proteinExistence type="inferred from homology"/>
<dbReference type="PANTHER" id="PTHR23236:SF25">
    <property type="entry name" value="RNA-BINDING PROTEIN 34"/>
    <property type="match status" value="1"/>
</dbReference>
<accession>A0AAN6J3W2</accession>
<name>A0AAN6J3W2_9PEZI</name>
<evidence type="ECO:0000256" key="3">
    <source>
        <dbReference type="ARBA" id="ARBA00007077"/>
    </source>
</evidence>
<dbReference type="Pfam" id="PF00076">
    <property type="entry name" value="RRM_1"/>
    <property type="match status" value="1"/>
</dbReference>
<dbReference type="Proteomes" id="UP001168146">
    <property type="component" value="Unassembled WGS sequence"/>
</dbReference>
<dbReference type="GO" id="GO:0000463">
    <property type="term" value="P:maturation of LSU-rRNA from tricistronic rRNA transcript (SSU-rRNA, 5.8S rRNA, LSU-rRNA)"/>
    <property type="evidence" value="ECO:0007669"/>
    <property type="project" value="TreeGrafter"/>
</dbReference>
<reference evidence="10" key="1">
    <citation type="submission" date="2021-12" db="EMBL/GenBank/DDBJ databases">
        <title>Black yeast isolated from Biological Soil Crust.</title>
        <authorList>
            <person name="Kurbessoian T."/>
        </authorList>
    </citation>
    <scope>NUCLEOTIDE SEQUENCE</scope>
    <source>
        <strain evidence="10">CCFEE 5208</strain>
    </source>
</reference>
<dbReference type="AlphaFoldDB" id="A0AAN6J3W2"/>
<feature type="compositionally biased region" description="Basic and acidic residues" evidence="8">
    <location>
        <begin position="1"/>
        <end position="17"/>
    </location>
</feature>
<comment type="subcellular location">
    <subcellularLocation>
        <location evidence="2">Nucleus</location>
        <location evidence="2">Nucleolus</location>
    </subcellularLocation>
</comment>
<feature type="region of interest" description="Disordered" evidence="8">
    <location>
        <begin position="439"/>
        <end position="587"/>
    </location>
</feature>
<feature type="region of interest" description="Disordered" evidence="8">
    <location>
        <begin position="1"/>
        <end position="37"/>
    </location>
</feature>
<dbReference type="GO" id="GO:0005730">
    <property type="term" value="C:nucleolus"/>
    <property type="evidence" value="ECO:0007669"/>
    <property type="project" value="UniProtKB-SubCell"/>
</dbReference>
<dbReference type="Gene3D" id="3.30.70.330">
    <property type="match status" value="2"/>
</dbReference>
<feature type="compositionally biased region" description="Basic and acidic residues" evidence="8">
    <location>
        <begin position="137"/>
        <end position="149"/>
    </location>
</feature>
<evidence type="ECO:0000256" key="7">
    <source>
        <dbReference type="PROSITE-ProRule" id="PRU00176"/>
    </source>
</evidence>
<feature type="compositionally biased region" description="Basic residues" evidence="8">
    <location>
        <begin position="439"/>
        <end position="450"/>
    </location>
</feature>
<dbReference type="GO" id="GO:0019843">
    <property type="term" value="F:rRNA binding"/>
    <property type="evidence" value="ECO:0007669"/>
    <property type="project" value="TreeGrafter"/>
</dbReference>
<dbReference type="EMBL" id="JASUXU010000060">
    <property type="protein sequence ID" value="KAK0313282.1"/>
    <property type="molecule type" value="Genomic_DNA"/>
</dbReference>
<protein>
    <recommendedName>
        <fullName evidence="4">Nucleolar protein 12</fullName>
    </recommendedName>
</protein>
<feature type="compositionally biased region" description="Acidic residues" evidence="8">
    <location>
        <begin position="355"/>
        <end position="365"/>
    </location>
</feature>
<dbReference type="SUPFAM" id="SSF54928">
    <property type="entry name" value="RNA-binding domain, RBD"/>
    <property type="match status" value="2"/>
</dbReference>
<evidence type="ECO:0000256" key="6">
    <source>
        <dbReference type="ARBA" id="ARBA00023242"/>
    </source>
</evidence>
<feature type="compositionally biased region" description="Basic residues" evidence="8">
    <location>
        <begin position="556"/>
        <end position="572"/>
    </location>
</feature>
<feature type="compositionally biased region" description="Polar residues" evidence="8">
    <location>
        <begin position="457"/>
        <end position="468"/>
    </location>
</feature>
<evidence type="ECO:0000256" key="4">
    <source>
        <dbReference type="ARBA" id="ARBA00015520"/>
    </source>
</evidence>
<organism evidence="10 11">
    <name type="scientific">Friedmanniomyces endolithicus</name>
    <dbReference type="NCBI Taxonomy" id="329885"/>
    <lineage>
        <taxon>Eukaryota</taxon>
        <taxon>Fungi</taxon>
        <taxon>Dikarya</taxon>
        <taxon>Ascomycota</taxon>
        <taxon>Pezizomycotina</taxon>
        <taxon>Dothideomycetes</taxon>
        <taxon>Dothideomycetidae</taxon>
        <taxon>Mycosphaerellales</taxon>
        <taxon>Teratosphaeriaceae</taxon>
        <taxon>Friedmanniomyces</taxon>
    </lineage>
</organism>
<dbReference type="PROSITE" id="PS50102">
    <property type="entry name" value="RRM"/>
    <property type="match status" value="1"/>
</dbReference>
<dbReference type="InterPro" id="IPR012677">
    <property type="entry name" value="Nucleotide-bd_a/b_plait_sf"/>
</dbReference>
<comment type="similarity">
    <text evidence="3">Belongs to the RRM RBM34 family.</text>
</comment>
<comment type="caution">
    <text evidence="10">The sequence shown here is derived from an EMBL/GenBank/DDBJ whole genome shotgun (WGS) entry which is preliminary data.</text>
</comment>
<evidence type="ECO:0000313" key="11">
    <source>
        <dbReference type="Proteomes" id="UP001168146"/>
    </source>
</evidence>
<evidence type="ECO:0000259" key="9">
    <source>
        <dbReference type="PROSITE" id="PS50102"/>
    </source>
</evidence>
<feature type="compositionally biased region" description="Basic and acidic residues" evidence="8">
    <location>
        <begin position="531"/>
        <end position="542"/>
    </location>
</feature>
<evidence type="ECO:0000256" key="1">
    <source>
        <dbReference type="ARBA" id="ARBA00002475"/>
    </source>
</evidence>
<evidence type="ECO:0000256" key="8">
    <source>
        <dbReference type="SAM" id="MobiDB-lite"/>
    </source>
</evidence>
<evidence type="ECO:0000313" key="10">
    <source>
        <dbReference type="EMBL" id="KAK0313282.1"/>
    </source>
</evidence>
<keyword evidence="5 7" id="KW-0694">RNA-binding</keyword>
<dbReference type="SMART" id="SM00360">
    <property type="entry name" value="RRM"/>
    <property type="match status" value="2"/>
</dbReference>
<gene>
    <name evidence="10" type="primary">NOP12_1</name>
    <name evidence="10" type="ORF">LTR82_013516</name>
</gene>
<keyword evidence="6" id="KW-0539">Nucleus</keyword>
<sequence length="587" mass="64167">MSDKVKKSKKSDEDGVSKRSKKDGKKDESVKKQRKAAAAQAFTLLADERAVDSTLSSLFAVRPVAKPTPTQAVEREDVPEGESETSDGDVVPKTSTSHGQRSVPELEELLDNAPNDVPDRKRKRKRRDADENLEAEYLDKLARDDERDAVKRRKGDKAVPAEAEVEEELPLPDAPSDAADEDVIDEDAIDEDAIDEDAASPPPQHETQQTADENVQKANRTVFLGNVATSAITSKAARKTLLTHLASFFDEVSAPKDQDAKHKVESIRFRSTPYATAIPKKAAYARKEVMDATTKSTNAYAVYSSSQLTREAAKRLNGTMVLDRHLRVDEIAHPAVTDHRRCVFVGNLGFVDDESNIQQANEDEGREVRKRGKEPSDVEEGLWRTFSRCGTVESVRVIRDSTTRVGKGIAYVQFEDPNAVEAALLYNEKKFPPMLPRKLRVTRAKAVKRNAKPDSGRPTNRGPNSTGYQRKVTGEERSQAGRAGKLFGRAGAAQIRKPAGRGGRRGDPMHSADNPNNTKLGDGAPRSAGIKRPEDFVFEGHRASNKSGKTGLKLGGKSKGKAKGKPTTRSAKRGTAFKAGAGRKKTG</sequence>
<feature type="region of interest" description="Disordered" evidence="8">
    <location>
        <begin position="58"/>
        <end position="187"/>
    </location>
</feature>
<dbReference type="InterPro" id="IPR000504">
    <property type="entry name" value="RRM_dom"/>
</dbReference>
<comment type="function">
    <text evidence="1">Involved in pre-25S rRNA processing.</text>
</comment>